<dbReference type="PANTHER" id="PTHR48111">
    <property type="entry name" value="REGULATOR OF RPOS"/>
    <property type="match status" value="1"/>
</dbReference>
<evidence type="ECO:0000313" key="10">
    <source>
        <dbReference type="EMBL" id="MDM8156840.1"/>
    </source>
</evidence>
<dbReference type="EMBL" id="JAUDCG010000013">
    <property type="protein sequence ID" value="MDM8156840.1"/>
    <property type="molecule type" value="Genomic_DNA"/>
</dbReference>
<dbReference type="CDD" id="cd00383">
    <property type="entry name" value="trans_reg_C"/>
    <property type="match status" value="1"/>
</dbReference>
<evidence type="ECO:0000256" key="6">
    <source>
        <dbReference type="PROSITE-ProRule" id="PRU00169"/>
    </source>
</evidence>
<feature type="DNA-binding region" description="OmpR/PhoB-type" evidence="7">
    <location>
        <begin position="127"/>
        <end position="223"/>
    </location>
</feature>
<organism evidence="10 11">
    <name type="scientific">Amedibacillus dolichus</name>
    <dbReference type="NCBI Taxonomy" id="31971"/>
    <lineage>
        <taxon>Bacteria</taxon>
        <taxon>Bacillati</taxon>
        <taxon>Bacillota</taxon>
        <taxon>Erysipelotrichia</taxon>
        <taxon>Erysipelotrichales</taxon>
        <taxon>Erysipelotrichaceae</taxon>
        <taxon>Amedibacillus</taxon>
    </lineage>
</organism>
<evidence type="ECO:0000256" key="7">
    <source>
        <dbReference type="PROSITE-ProRule" id="PRU01091"/>
    </source>
</evidence>
<protein>
    <submittedName>
        <fullName evidence="10">Response regulator transcription factor</fullName>
    </submittedName>
</protein>
<dbReference type="Gene3D" id="3.40.50.2300">
    <property type="match status" value="1"/>
</dbReference>
<comment type="caution">
    <text evidence="10">The sequence shown here is derived from an EMBL/GenBank/DDBJ whole genome shotgun (WGS) entry which is preliminary data.</text>
</comment>
<dbReference type="PROSITE" id="PS50110">
    <property type="entry name" value="RESPONSE_REGULATORY"/>
    <property type="match status" value="1"/>
</dbReference>
<dbReference type="Gene3D" id="1.10.10.10">
    <property type="entry name" value="Winged helix-like DNA-binding domain superfamily/Winged helix DNA-binding domain"/>
    <property type="match status" value="1"/>
</dbReference>
<feature type="domain" description="OmpR/PhoB-type" evidence="9">
    <location>
        <begin position="127"/>
        <end position="223"/>
    </location>
</feature>
<reference evidence="10 11" key="1">
    <citation type="submission" date="2023-06" db="EMBL/GenBank/DDBJ databases">
        <title>Identification and characterization of horizontal gene transfer across gut microbiota members of farm animals based on homology search.</title>
        <authorList>
            <person name="Schwarzerova J."/>
            <person name="Nykrynova M."/>
            <person name="Jureckova K."/>
            <person name="Cejkova D."/>
            <person name="Rychlik I."/>
        </authorList>
    </citation>
    <scope>NUCLEOTIDE SEQUENCE [LARGE SCALE GENOMIC DNA]</scope>
    <source>
        <strain evidence="10 11">ET39</strain>
    </source>
</reference>
<evidence type="ECO:0000259" key="9">
    <source>
        <dbReference type="PROSITE" id="PS51755"/>
    </source>
</evidence>
<dbReference type="Proteomes" id="UP001529340">
    <property type="component" value="Unassembled WGS sequence"/>
</dbReference>
<dbReference type="CDD" id="cd17574">
    <property type="entry name" value="REC_OmpR"/>
    <property type="match status" value="1"/>
</dbReference>
<name>A0ABT7UBT1_9FIRM</name>
<keyword evidence="5" id="KW-0804">Transcription</keyword>
<proteinExistence type="predicted"/>
<keyword evidence="2" id="KW-0902">Two-component regulatory system</keyword>
<dbReference type="Pfam" id="PF00486">
    <property type="entry name" value="Trans_reg_C"/>
    <property type="match status" value="1"/>
</dbReference>
<keyword evidence="1 6" id="KW-0597">Phosphoprotein</keyword>
<keyword evidence="3" id="KW-0805">Transcription regulation</keyword>
<evidence type="ECO:0000256" key="3">
    <source>
        <dbReference type="ARBA" id="ARBA00023015"/>
    </source>
</evidence>
<dbReference type="PROSITE" id="PS51755">
    <property type="entry name" value="OMPR_PHOB"/>
    <property type="match status" value="1"/>
</dbReference>
<dbReference type="InterPro" id="IPR036388">
    <property type="entry name" value="WH-like_DNA-bd_sf"/>
</dbReference>
<dbReference type="SMART" id="SM00448">
    <property type="entry name" value="REC"/>
    <property type="match status" value="1"/>
</dbReference>
<dbReference type="PANTHER" id="PTHR48111:SF1">
    <property type="entry name" value="TWO-COMPONENT RESPONSE REGULATOR ORR33"/>
    <property type="match status" value="1"/>
</dbReference>
<dbReference type="SMART" id="SM00862">
    <property type="entry name" value="Trans_reg_C"/>
    <property type="match status" value="1"/>
</dbReference>
<keyword evidence="4 7" id="KW-0238">DNA-binding</keyword>
<evidence type="ECO:0000259" key="8">
    <source>
        <dbReference type="PROSITE" id="PS50110"/>
    </source>
</evidence>
<reference evidence="10 11" key="3">
    <citation type="submission" date="2023-06" db="EMBL/GenBank/DDBJ databases">
        <authorList>
            <person name="Zeman M."/>
            <person name="Kubasova T."/>
            <person name="Jahodarova E."/>
            <person name="Nykrynova M."/>
            <person name="Rychlik I."/>
        </authorList>
    </citation>
    <scope>NUCLEOTIDE SEQUENCE [LARGE SCALE GENOMIC DNA]</scope>
    <source>
        <strain evidence="10 11">ET39</strain>
    </source>
</reference>
<evidence type="ECO:0000256" key="2">
    <source>
        <dbReference type="ARBA" id="ARBA00023012"/>
    </source>
</evidence>
<dbReference type="RefSeq" id="WP_289607307.1">
    <property type="nucleotide sequence ID" value="NZ_JAUDCG010000013.1"/>
</dbReference>
<dbReference type="InterPro" id="IPR039420">
    <property type="entry name" value="WalR-like"/>
</dbReference>
<dbReference type="Pfam" id="PF00072">
    <property type="entry name" value="Response_reg"/>
    <property type="match status" value="1"/>
</dbReference>
<dbReference type="SUPFAM" id="SSF52172">
    <property type="entry name" value="CheY-like"/>
    <property type="match status" value="1"/>
</dbReference>
<sequence>MKRILIIDDNEDIRKIIGYDLIKAGFDVDDAQDGESGYQMIQKEKNYDLIIVDWMMPGMSGIELVRTLRRQHNNSLLFMLTAKDGVDDLAEAFEAGVDDYMRKPFSPRELTIRIQRHLQQRVREKDKHILSYGDITLDERSRQVTIQGNKVALTRKEFDMLAYYLSHPDTVLSRNQILNELWGFDYDGDTRIVDVHTFKLRAKLKDSSVMITSSRGIGYRLEKRGGL</sequence>
<reference evidence="11" key="2">
    <citation type="submission" date="2023-06" db="EMBL/GenBank/DDBJ databases">
        <title>Identification and characterization of horizontal gene transfer across gut microbiota members of farm animals based on homology search.</title>
        <authorList>
            <person name="Zeman M."/>
            <person name="Kubasova T."/>
            <person name="Jahodarova E."/>
            <person name="Nykrynova M."/>
            <person name="Rychlik I."/>
        </authorList>
    </citation>
    <scope>NUCLEOTIDE SEQUENCE [LARGE SCALE GENOMIC DNA]</scope>
    <source>
        <strain evidence="11">ET39</strain>
    </source>
</reference>
<accession>A0ABT7UBT1</accession>
<feature type="modified residue" description="4-aspartylphosphate" evidence="6">
    <location>
        <position position="53"/>
    </location>
</feature>
<evidence type="ECO:0000313" key="11">
    <source>
        <dbReference type="Proteomes" id="UP001529340"/>
    </source>
</evidence>
<evidence type="ECO:0000256" key="4">
    <source>
        <dbReference type="ARBA" id="ARBA00023125"/>
    </source>
</evidence>
<gene>
    <name evidence="10" type="ORF">QUV96_04220</name>
</gene>
<dbReference type="InterPro" id="IPR001789">
    <property type="entry name" value="Sig_transdc_resp-reg_receiver"/>
</dbReference>
<evidence type="ECO:0000256" key="1">
    <source>
        <dbReference type="ARBA" id="ARBA00022553"/>
    </source>
</evidence>
<evidence type="ECO:0000256" key="5">
    <source>
        <dbReference type="ARBA" id="ARBA00023163"/>
    </source>
</evidence>
<dbReference type="InterPro" id="IPR011006">
    <property type="entry name" value="CheY-like_superfamily"/>
</dbReference>
<keyword evidence="11" id="KW-1185">Reference proteome</keyword>
<feature type="domain" description="Response regulatory" evidence="8">
    <location>
        <begin position="3"/>
        <end position="118"/>
    </location>
</feature>
<dbReference type="InterPro" id="IPR001867">
    <property type="entry name" value="OmpR/PhoB-type_DNA-bd"/>
</dbReference>